<protein>
    <submittedName>
        <fullName evidence="1">Uncharacterized protein</fullName>
    </submittedName>
</protein>
<organism evidence="1 2">
    <name type="scientific">Jiella pelagia</name>
    <dbReference type="NCBI Taxonomy" id="2986949"/>
    <lineage>
        <taxon>Bacteria</taxon>
        <taxon>Pseudomonadati</taxon>
        <taxon>Pseudomonadota</taxon>
        <taxon>Alphaproteobacteria</taxon>
        <taxon>Hyphomicrobiales</taxon>
        <taxon>Aurantimonadaceae</taxon>
        <taxon>Jiella</taxon>
    </lineage>
</organism>
<gene>
    <name evidence="1" type="ORF">OH818_16800</name>
</gene>
<accession>A0ABY7C082</accession>
<dbReference type="Proteomes" id="UP001164020">
    <property type="component" value="Chromosome"/>
</dbReference>
<evidence type="ECO:0000313" key="2">
    <source>
        <dbReference type="Proteomes" id="UP001164020"/>
    </source>
</evidence>
<dbReference type="RefSeq" id="WP_268879687.1">
    <property type="nucleotide sequence ID" value="NZ_CP114029.1"/>
</dbReference>
<keyword evidence="2" id="KW-1185">Reference proteome</keyword>
<reference evidence="1" key="1">
    <citation type="submission" date="2022-12" db="EMBL/GenBank/DDBJ databases">
        <title>Jiella pelagia sp. nov., isolated from phosphonate enriched culture of Northwest Pacific surface seawater.</title>
        <authorList>
            <person name="Shin D.Y."/>
            <person name="Hwang C.Y."/>
        </authorList>
    </citation>
    <scope>NUCLEOTIDE SEQUENCE</scope>
    <source>
        <strain evidence="1">HL-NP1</strain>
    </source>
</reference>
<evidence type="ECO:0000313" key="1">
    <source>
        <dbReference type="EMBL" id="WAP67235.1"/>
    </source>
</evidence>
<proteinExistence type="predicted"/>
<dbReference type="EMBL" id="CP114029">
    <property type="protein sequence ID" value="WAP67235.1"/>
    <property type="molecule type" value="Genomic_DNA"/>
</dbReference>
<sequence length="231" mass="24867">MFVFPHAAFRSIPTFRFMPRNVDGGFSMDRSNKVIGSAAGYWRATISNCSIHDTTTNRLWQAIDGMLEGRLGSCKVQACEGRRQPVPDGTKTLVTTSPFDDGASFDDGAEFIDPLIVADVFGSVALGSATMTIRVRNGSQILPGHVFSHWSIDGGHRIYSVKTVESRGVAGGHQTATVKIKPPARAAMAAGDLLEFDAPLCDMHLSDDNAMAVAMERGRFGTATLVFDEVP</sequence>
<name>A0ABY7C082_9HYPH</name>